<proteinExistence type="predicted"/>
<evidence type="ECO:0000313" key="1">
    <source>
        <dbReference type="EMBL" id="MEQ9937784.1"/>
    </source>
</evidence>
<sequence length="68" mass="7430">MFIFILSPLTGRVTGLGTVLTVYMLDRLDLFGAQHQQEDNAVLTMLQDGRAQADARLQALLGSDPEPV</sequence>
<name>A0ABV1P9H1_9GAMM</name>
<dbReference type="EMBL" id="JBEHEF010000005">
    <property type="protein sequence ID" value="MEQ9937784.1"/>
    <property type="molecule type" value="Genomic_DNA"/>
</dbReference>
<dbReference type="Proteomes" id="UP001463408">
    <property type="component" value="Unassembled WGS sequence"/>
</dbReference>
<evidence type="ECO:0000313" key="2">
    <source>
        <dbReference type="Proteomes" id="UP001463408"/>
    </source>
</evidence>
<protein>
    <submittedName>
        <fullName evidence="1">Uncharacterized protein</fullName>
    </submittedName>
</protein>
<gene>
    <name evidence="1" type="ORF">ABRQ07_09190</name>
</gene>
<keyword evidence="2" id="KW-1185">Reference proteome</keyword>
<dbReference type="RefSeq" id="WP_223193473.1">
    <property type="nucleotide sequence ID" value="NZ_JAQRNC010000001.1"/>
</dbReference>
<reference evidence="1 2" key="1">
    <citation type="submission" date="2024-06" db="EMBL/GenBank/DDBJ databases">
        <title>Pangenomics to understand the prophage dynamics in the radiating lineages of P. brasiliense.</title>
        <authorList>
            <person name="Pardeshi L.A."/>
            <person name="Van Duivenbode I."/>
            <person name="Jonkheer E.M."/>
            <person name="Pel M.J.C."/>
            <person name="Kupczok A."/>
            <person name="De Ridder D."/>
            <person name="Smit S."/>
            <person name="Van Der Lee T.J."/>
        </authorList>
    </citation>
    <scope>NUCLEOTIDE SEQUENCE [LARGE SCALE GENOMIC DNA]</scope>
    <source>
        <strain evidence="1 2">PD 8607</strain>
    </source>
</reference>
<comment type="caution">
    <text evidence="1">The sequence shown here is derived from an EMBL/GenBank/DDBJ whole genome shotgun (WGS) entry which is preliminary data.</text>
</comment>
<accession>A0ABV1P9H1</accession>
<organism evidence="1 2">
    <name type="scientific">Pectobacterium polonicum</name>
    <dbReference type="NCBI Taxonomy" id="2485124"/>
    <lineage>
        <taxon>Bacteria</taxon>
        <taxon>Pseudomonadati</taxon>
        <taxon>Pseudomonadota</taxon>
        <taxon>Gammaproteobacteria</taxon>
        <taxon>Enterobacterales</taxon>
        <taxon>Pectobacteriaceae</taxon>
        <taxon>Pectobacterium</taxon>
    </lineage>
</organism>